<dbReference type="GO" id="GO:0016887">
    <property type="term" value="F:ATP hydrolysis activity"/>
    <property type="evidence" value="ECO:0007669"/>
    <property type="project" value="InterPro"/>
</dbReference>
<dbReference type="Gene3D" id="3.30.565.10">
    <property type="entry name" value="Histidine kinase-like ATPase, C-terminal domain"/>
    <property type="match status" value="1"/>
</dbReference>
<keyword evidence="3" id="KW-1185">Reference proteome</keyword>
<feature type="compositionally biased region" description="Polar residues" evidence="1">
    <location>
        <begin position="124"/>
        <end position="133"/>
    </location>
</feature>
<evidence type="ECO:0000256" key="1">
    <source>
        <dbReference type="SAM" id="MobiDB-lite"/>
    </source>
</evidence>
<dbReference type="Ensembl" id="ENSFHET00000024435.1">
    <property type="protein sequence ID" value="ENSFHEP00000016131.1"/>
    <property type="gene ID" value="ENSFHEG00000017794.1"/>
</dbReference>
<dbReference type="InterPro" id="IPR036890">
    <property type="entry name" value="HATPase_C_sf"/>
</dbReference>
<dbReference type="PANTHER" id="PTHR23336">
    <property type="entry name" value="ZINC FINGER CW-TYPE COILED-COIL DOMAIN PROTEIN 3"/>
    <property type="match status" value="1"/>
</dbReference>
<accession>A0A3Q2PRP7</accession>
<reference evidence="2" key="2">
    <citation type="submission" date="2025-09" db="UniProtKB">
        <authorList>
            <consortium name="Ensembl"/>
        </authorList>
    </citation>
    <scope>IDENTIFICATION</scope>
</reference>
<dbReference type="GO" id="GO:0016605">
    <property type="term" value="C:PML body"/>
    <property type="evidence" value="ECO:0007669"/>
    <property type="project" value="TreeGrafter"/>
</dbReference>
<evidence type="ECO:0000313" key="3">
    <source>
        <dbReference type="Proteomes" id="UP000265000"/>
    </source>
</evidence>
<protein>
    <recommendedName>
        <fullName evidence="4">Histidine kinase/HSP90-like ATPase domain-containing protein</fullName>
    </recommendedName>
</protein>
<dbReference type="GeneTree" id="ENSGT00940000166160"/>
<feature type="region of interest" description="Disordered" evidence="1">
    <location>
        <begin position="113"/>
        <end position="133"/>
    </location>
</feature>
<dbReference type="PANTHER" id="PTHR23336:SF17">
    <property type="entry name" value="MORC FAMILY CW-TYPE ZINC FINGER PROTEIN 3"/>
    <property type="match status" value="1"/>
</dbReference>
<sequence>MAAETHRGVPLSTLSPKFLHTNSTSHTWPFSAIAELIDNAYDPDVNAKQFWIDKTMVNGELCLSFMDNGNGLDHETMHKMLRSAINTQVQPIPLWAGHTGSDKRRLVAMKAISSTQHKGRDSDGSVSNRGFEI</sequence>
<evidence type="ECO:0008006" key="4">
    <source>
        <dbReference type="Google" id="ProtNLM"/>
    </source>
</evidence>
<name>A0A3Q2PRP7_FUNHE</name>
<reference evidence="2" key="1">
    <citation type="submission" date="2025-08" db="UniProtKB">
        <authorList>
            <consortium name="Ensembl"/>
        </authorList>
    </citation>
    <scope>IDENTIFICATION</scope>
</reference>
<proteinExistence type="predicted"/>
<dbReference type="SUPFAM" id="SSF55874">
    <property type="entry name" value="ATPase domain of HSP90 chaperone/DNA topoisomerase II/histidine kinase"/>
    <property type="match status" value="1"/>
</dbReference>
<dbReference type="Proteomes" id="UP000265000">
    <property type="component" value="Unplaced"/>
</dbReference>
<dbReference type="AlphaFoldDB" id="A0A3Q2PRP7"/>
<organism evidence="2 3">
    <name type="scientific">Fundulus heteroclitus</name>
    <name type="common">Killifish</name>
    <name type="synonym">Mummichog</name>
    <dbReference type="NCBI Taxonomy" id="8078"/>
    <lineage>
        <taxon>Eukaryota</taxon>
        <taxon>Metazoa</taxon>
        <taxon>Chordata</taxon>
        <taxon>Craniata</taxon>
        <taxon>Vertebrata</taxon>
        <taxon>Euteleostomi</taxon>
        <taxon>Actinopterygii</taxon>
        <taxon>Neopterygii</taxon>
        <taxon>Teleostei</taxon>
        <taxon>Neoteleostei</taxon>
        <taxon>Acanthomorphata</taxon>
        <taxon>Ovalentaria</taxon>
        <taxon>Atherinomorphae</taxon>
        <taxon>Cyprinodontiformes</taxon>
        <taxon>Fundulidae</taxon>
        <taxon>Fundulus</taxon>
    </lineage>
</organism>
<evidence type="ECO:0000313" key="2">
    <source>
        <dbReference type="Ensembl" id="ENSFHEP00000016131.1"/>
    </source>
</evidence>
<dbReference type="InterPro" id="IPR045261">
    <property type="entry name" value="MORC_ATPase"/>
</dbReference>